<feature type="region of interest" description="Disordered" evidence="1">
    <location>
        <begin position="1"/>
        <end position="31"/>
    </location>
</feature>
<dbReference type="AlphaFoldDB" id="A0A5N6QL90"/>
<sequence length="608" mass="70920">MMLKRVLQKSMKKKLSSGEEKRDPITADERNIPIDLVSHAPSVRRKQKRKGFNTVDESVRLRKKRKKRNREDLNILDQRLESMDQISLLPGHIIHYILSLLHNAKDAARTSILSQRWRDIWTSFSILKFDQRKIQEQEGCLDTRNKEKAFKDFVDNSLTSHLQRKLSIHKLVLYITSCDLELARHMDRWINVAIENNMKELDLHVVGKVMFYSLPQTIFSATTMTELRLCGCGLLSLGDIKLPQLQKLYLRDLFADQQTIEDLISSCPLIEDLRFIRCTGLKDLRVSGLLKLDRFEVHLCHEPKNIEVKVPNLQTFWYCGKKSMPCQIDLVACVRLKNLTLEDANMTDEMFQDLFASFPLLDKLDLSKCIKLKNITISSIRLKRLALRGCRNLVEADIDTPNLSSFEYKGNKMPISFPNPSCLKEAKLSFDPVYRASNELHLEKADVLWFGRLREFLSKFNNCNGLKLVVQSKRNIIIYEELREILLPPFRGLKIEIIKRSMSFEDLLDHLLRTWHPATLSIVSSSSSSEFPELVYRKVMDREENPRCCSYNTRNNKCWRHFLKDFKIENFETAAVKRASDCITWLKSSPTILSRTTSFGFRWDDRHS</sequence>
<dbReference type="InterPro" id="IPR036047">
    <property type="entry name" value="F-box-like_dom_sf"/>
</dbReference>
<dbReference type="Gene3D" id="3.80.10.10">
    <property type="entry name" value="Ribonuclease Inhibitor"/>
    <property type="match status" value="2"/>
</dbReference>
<dbReference type="InterPro" id="IPR032675">
    <property type="entry name" value="LRR_dom_sf"/>
</dbReference>
<dbReference type="Proteomes" id="UP000327013">
    <property type="component" value="Chromosome 1"/>
</dbReference>
<keyword evidence="4" id="KW-1185">Reference proteome</keyword>
<gene>
    <name evidence="3" type="ORF">FH972_003613</name>
</gene>
<feature type="domain" description="At1g61320/AtMIF1 LRR" evidence="2">
    <location>
        <begin position="329"/>
        <end position="430"/>
    </location>
</feature>
<evidence type="ECO:0000259" key="2">
    <source>
        <dbReference type="Pfam" id="PF23622"/>
    </source>
</evidence>
<feature type="compositionally biased region" description="Basic residues" evidence="1">
    <location>
        <begin position="1"/>
        <end position="15"/>
    </location>
</feature>
<reference evidence="3 4" key="1">
    <citation type="submission" date="2019-06" db="EMBL/GenBank/DDBJ databases">
        <title>A chromosomal-level reference genome of Carpinus fangiana (Coryloideae, Betulaceae).</title>
        <authorList>
            <person name="Yang X."/>
            <person name="Wang Z."/>
            <person name="Zhang L."/>
            <person name="Hao G."/>
            <person name="Liu J."/>
            <person name="Yang Y."/>
        </authorList>
    </citation>
    <scope>NUCLEOTIDE SEQUENCE [LARGE SCALE GENOMIC DNA]</scope>
    <source>
        <strain evidence="3">Cfa_2016G</strain>
        <tissue evidence="3">Leaf</tissue>
    </source>
</reference>
<evidence type="ECO:0000313" key="3">
    <source>
        <dbReference type="EMBL" id="KAE7999144.1"/>
    </source>
</evidence>
<dbReference type="Pfam" id="PF23622">
    <property type="entry name" value="LRR_At1g61320_AtMIF1"/>
    <property type="match status" value="2"/>
</dbReference>
<dbReference type="PANTHER" id="PTHR34145">
    <property type="entry name" value="OS02G0105600 PROTEIN"/>
    <property type="match status" value="1"/>
</dbReference>
<dbReference type="SUPFAM" id="SSF81383">
    <property type="entry name" value="F-box domain"/>
    <property type="match status" value="1"/>
</dbReference>
<protein>
    <recommendedName>
        <fullName evidence="2">At1g61320/AtMIF1 LRR domain-containing protein</fullName>
    </recommendedName>
</protein>
<dbReference type="SUPFAM" id="SSF52058">
    <property type="entry name" value="L domain-like"/>
    <property type="match status" value="1"/>
</dbReference>
<feature type="compositionally biased region" description="Basic and acidic residues" evidence="1">
    <location>
        <begin position="16"/>
        <end position="31"/>
    </location>
</feature>
<dbReference type="InterPro" id="IPR053772">
    <property type="entry name" value="At1g61320/At1g61330-like"/>
</dbReference>
<dbReference type="InterPro" id="IPR055357">
    <property type="entry name" value="LRR_At1g61320_AtMIF1"/>
</dbReference>
<accession>A0A5N6QL90</accession>
<feature type="domain" description="At1g61320/AtMIF1 LRR" evidence="2">
    <location>
        <begin position="160"/>
        <end position="323"/>
    </location>
</feature>
<dbReference type="EMBL" id="CM017321">
    <property type="protein sequence ID" value="KAE7999144.1"/>
    <property type="molecule type" value="Genomic_DNA"/>
</dbReference>
<proteinExistence type="predicted"/>
<evidence type="ECO:0000256" key="1">
    <source>
        <dbReference type="SAM" id="MobiDB-lite"/>
    </source>
</evidence>
<organism evidence="3 4">
    <name type="scientific">Carpinus fangiana</name>
    <dbReference type="NCBI Taxonomy" id="176857"/>
    <lineage>
        <taxon>Eukaryota</taxon>
        <taxon>Viridiplantae</taxon>
        <taxon>Streptophyta</taxon>
        <taxon>Embryophyta</taxon>
        <taxon>Tracheophyta</taxon>
        <taxon>Spermatophyta</taxon>
        <taxon>Magnoliopsida</taxon>
        <taxon>eudicotyledons</taxon>
        <taxon>Gunneridae</taxon>
        <taxon>Pentapetalae</taxon>
        <taxon>rosids</taxon>
        <taxon>fabids</taxon>
        <taxon>Fagales</taxon>
        <taxon>Betulaceae</taxon>
        <taxon>Carpinus</taxon>
    </lineage>
</organism>
<evidence type="ECO:0000313" key="4">
    <source>
        <dbReference type="Proteomes" id="UP000327013"/>
    </source>
</evidence>
<dbReference type="PANTHER" id="PTHR34145:SF28">
    <property type="entry name" value="F-BOX DOMAIN-CONTAINING PROTEIN"/>
    <property type="match status" value="1"/>
</dbReference>
<name>A0A5N6QL90_9ROSI</name>
<dbReference type="OrthoDB" id="1901752at2759"/>